<keyword evidence="4" id="KW-0677">Repeat</keyword>
<reference evidence="13 14" key="1">
    <citation type="journal article" date="2016" name="Proc. Natl. Acad. Sci. U.S.A.">
        <title>Comparative genomics of biotechnologically important yeasts.</title>
        <authorList>
            <person name="Riley R."/>
            <person name="Haridas S."/>
            <person name="Wolfe K.H."/>
            <person name="Lopes M.R."/>
            <person name="Hittinger C.T."/>
            <person name="Goeker M."/>
            <person name="Salamov A.A."/>
            <person name="Wisecaver J.H."/>
            <person name="Long T.M."/>
            <person name="Calvey C.H."/>
            <person name="Aerts A.L."/>
            <person name="Barry K.W."/>
            <person name="Choi C."/>
            <person name="Clum A."/>
            <person name="Coughlan A.Y."/>
            <person name="Deshpande S."/>
            <person name="Douglass A.P."/>
            <person name="Hanson S.J."/>
            <person name="Klenk H.-P."/>
            <person name="LaButti K.M."/>
            <person name="Lapidus A."/>
            <person name="Lindquist E.A."/>
            <person name="Lipzen A.M."/>
            <person name="Meier-Kolthoff J.P."/>
            <person name="Ohm R.A."/>
            <person name="Otillar R.P."/>
            <person name="Pangilinan J.L."/>
            <person name="Peng Y."/>
            <person name="Rokas A."/>
            <person name="Rosa C.A."/>
            <person name="Scheuner C."/>
            <person name="Sibirny A.A."/>
            <person name="Slot J.C."/>
            <person name="Stielow J.B."/>
            <person name="Sun H."/>
            <person name="Kurtzman C.P."/>
            <person name="Blackwell M."/>
            <person name="Grigoriev I.V."/>
            <person name="Jeffries T.W."/>
        </authorList>
    </citation>
    <scope>NUCLEOTIDE SEQUENCE [LARGE SCALE GENOMIC DNA]</scope>
    <source>
        <strain evidence="13 14">DSM 6958</strain>
    </source>
</reference>
<keyword evidence="14" id="KW-1185">Reference proteome</keyword>
<comment type="similarity">
    <text evidence="2">Belongs to the NFX1 family.</text>
</comment>
<evidence type="ECO:0000256" key="4">
    <source>
        <dbReference type="ARBA" id="ARBA00022737"/>
    </source>
</evidence>
<dbReference type="InterPro" id="IPR034078">
    <property type="entry name" value="NFX1_fam"/>
</dbReference>
<dbReference type="GO" id="GO:0005634">
    <property type="term" value="C:nucleus"/>
    <property type="evidence" value="ECO:0007669"/>
    <property type="project" value="UniProtKB-SubCell"/>
</dbReference>
<dbReference type="Proteomes" id="UP000095009">
    <property type="component" value="Unassembled WGS sequence"/>
</dbReference>
<dbReference type="GO" id="GO:0000122">
    <property type="term" value="P:negative regulation of transcription by RNA polymerase II"/>
    <property type="evidence" value="ECO:0007669"/>
    <property type="project" value="TreeGrafter"/>
</dbReference>
<evidence type="ECO:0000256" key="1">
    <source>
        <dbReference type="ARBA" id="ARBA00004123"/>
    </source>
</evidence>
<dbReference type="InterPro" id="IPR000967">
    <property type="entry name" value="Znf_NFX1"/>
</dbReference>
<feature type="non-terminal residue" evidence="13">
    <location>
        <position position="703"/>
    </location>
</feature>
<keyword evidence="9" id="KW-0539">Nucleus</keyword>
<evidence type="ECO:0008006" key="15">
    <source>
        <dbReference type="Google" id="ProtNLM"/>
    </source>
</evidence>
<sequence>NSDDSYDSDNSDDCEDLTQRIYSSISKADYTCLVCTGEITDESPIWSCGTCFRVFDLDCIQDWAKRGLNREGNIKDWKCPACSTAFTSYPANYRCWCNKVVEPSRNIAFPHSCGQTCNIKGVSGSCIHGCSSTCHPGPHSECISLGPLVACECGKSTRQWPCIITPYEGWNCSYYCNEIMACGEHRCEKNCHSGLCGLCVKTVDSVCYCGKDHKQMACFERKSWYKTANSNNGFQEVIAKNNGVFSCDKVCNEFLDCGKHKCERICHPNQNHTCPRKPELLNTCPCGKSSVIKLLGRERESCEDAVPTCELICEKLLPCGHTCTSLCHNDECPPCRNISKQKCNCGTEIFDVPCRFMLSGFSAKCKRKCHSLFSCRRHRCNLVCCEFKEAATAREKTFKKNRRDNRPNELQEIEAVHMCNQICGKSLACGKHRCQQICHTGPCLPCLESTSEDIACACGRTILLAPVRCGTIVPSCEYRCERPTSCGHTPVQHTCHDESISCPPCLTIVVKNCVCGKERLKTQCCRPILCGKSCEKTLKCGIHKCKKVCHDDTVDECQECNNQYTPCEDLVTIKCPCEHLSKKIKCMATKSTASSIETEALVCNEECAWKIKKQMLAEALKLNEEKARLQGDEGFSYSDEVLDYAKDNQEWCIEIENQLSDLVQSQSKLIKFIPMKAEKRAFIHNIAEYYGLTSVSQDSEPLR</sequence>
<dbReference type="PROSITE" id="PS51061">
    <property type="entry name" value="R3H"/>
    <property type="match status" value="1"/>
</dbReference>
<dbReference type="OrthoDB" id="6512771at2759"/>
<evidence type="ECO:0000256" key="7">
    <source>
        <dbReference type="ARBA" id="ARBA00023015"/>
    </source>
</evidence>
<protein>
    <recommendedName>
        <fullName evidence="15">R3H domain-containing protein</fullName>
    </recommendedName>
</protein>
<feature type="non-terminal residue" evidence="13">
    <location>
        <position position="1"/>
    </location>
</feature>
<keyword evidence="8" id="KW-0804">Transcription</keyword>
<dbReference type="PROSITE" id="PS50089">
    <property type="entry name" value="ZF_RING_2"/>
    <property type="match status" value="1"/>
</dbReference>
<accession>A0A1E3PE31</accession>
<gene>
    <name evidence="13" type="ORF">NADFUDRAFT_12204</name>
</gene>
<evidence type="ECO:0000256" key="2">
    <source>
        <dbReference type="ARBA" id="ARBA00007269"/>
    </source>
</evidence>
<keyword evidence="6" id="KW-0862">Zinc</keyword>
<dbReference type="EMBL" id="KV454414">
    <property type="protein sequence ID" value="ODQ63550.1"/>
    <property type="molecule type" value="Genomic_DNA"/>
</dbReference>
<dbReference type="SMART" id="SM00438">
    <property type="entry name" value="ZnF_NFX"/>
    <property type="match status" value="7"/>
</dbReference>
<dbReference type="Pfam" id="PF01422">
    <property type="entry name" value="zf-NF-X1"/>
    <property type="match status" value="7"/>
</dbReference>
<dbReference type="Gene3D" id="3.30.1370.50">
    <property type="entry name" value="R3H-like domain"/>
    <property type="match status" value="1"/>
</dbReference>
<comment type="subcellular location">
    <subcellularLocation>
        <location evidence="1">Nucleus</location>
    </subcellularLocation>
</comment>
<evidence type="ECO:0000256" key="9">
    <source>
        <dbReference type="ARBA" id="ARBA00023242"/>
    </source>
</evidence>
<feature type="domain" description="R3H" evidence="12">
    <location>
        <begin position="649"/>
        <end position="703"/>
    </location>
</feature>
<dbReference type="PANTHER" id="PTHR12360">
    <property type="entry name" value="NUCLEAR TRANSCRIPTION FACTOR, X-BOX BINDING 1 NFX1"/>
    <property type="match status" value="1"/>
</dbReference>
<name>A0A1E3PE31_9ASCO</name>
<dbReference type="PANTHER" id="PTHR12360:SF12">
    <property type="entry name" value="TRANSCRIPTIONAL REPRESSOR NF-X1"/>
    <property type="match status" value="1"/>
</dbReference>
<dbReference type="SUPFAM" id="SSF82708">
    <property type="entry name" value="R3H domain"/>
    <property type="match status" value="1"/>
</dbReference>
<evidence type="ECO:0000256" key="5">
    <source>
        <dbReference type="ARBA" id="ARBA00022771"/>
    </source>
</evidence>
<keyword evidence="5 10" id="KW-0863">Zinc-finger</keyword>
<evidence type="ECO:0000256" key="6">
    <source>
        <dbReference type="ARBA" id="ARBA00022833"/>
    </source>
</evidence>
<evidence type="ECO:0000256" key="8">
    <source>
        <dbReference type="ARBA" id="ARBA00023163"/>
    </source>
</evidence>
<dbReference type="SUPFAM" id="SSF57850">
    <property type="entry name" value="RING/U-box"/>
    <property type="match status" value="1"/>
</dbReference>
<feature type="domain" description="RING-type" evidence="11">
    <location>
        <begin position="32"/>
        <end position="83"/>
    </location>
</feature>
<evidence type="ECO:0000259" key="12">
    <source>
        <dbReference type="PROSITE" id="PS51061"/>
    </source>
</evidence>
<dbReference type="GO" id="GO:0000981">
    <property type="term" value="F:DNA-binding transcription factor activity, RNA polymerase II-specific"/>
    <property type="evidence" value="ECO:0007669"/>
    <property type="project" value="TreeGrafter"/>
</dbReference>
<dbReference type="STRING" id="857566.A0A1E3PE31"/>
<evidence type="ECO:0000256" key="10">
    <source>
        <dbReference type="PROSITE-ProRule" id="PRU00175"/>
    </source>
</evidence>
<dbReference type="GO" id="GO:0000977">
    <property type="term" value="F:RNA polymerase II transcription regulatory region sequence-specific DNA binding"/>
    <property type="evidence" value="ECO:0007669"/>
    <property type="project" value="TreeGrafter"/>
</dbReference>
<evidence type="ECO:0000256" key="3">
    <source>
        <dbReference type="ARBA" id="ARBA00022723"/>
    </source>
</evidence>
<keyword evidence="3" id="KW-0479">Metal-binding</keyword>
<dbReference type="InterPro" id="IPR001841">
    <property type="entry name" value="Znf_RING"/>
</dbReference>
<proteinExistence type="inferred from homology"/>
<organism evidence="13 14">
    <name type="scientific">Nadsonia fulvescens var. elongata DSM 6958</name>
    <dbReference type="NCBI Taxonomy" id="857566"/>
    <lineage>
        <taxon>Eukaryota</taxon>
        <taxon>Fungi</taxon>
        <taxon>Dikarya</taxon>
        <taxon>Ascomycota</taxon>
        <taxon>Saccharomycotina</taxon>
        <taxon>Dipodascomycetes</taxon>
        <taxon>Dipodascales</taxon>
        <taxon>Dipodascales incertae sedis</taxon>
        <taxon>Nadsonia</taxon>
    </lineage>
</organism>
<dbReference type="Pfam" id="PF01424">
    <property type="entry name" value="R3H"/>
    <property type="match status" value="1"/>
</dbReference>
<evidence type="ECO:0000313" key="13">
    <source>
        <dbReference type="EMBL" id="ODQ63550.1"/>
    </source>
</evidence>
<evidence type="ECO:0000313" key="14">
    <source>
        <dbReference type="Proteomes" id="UP000095009"/>
    </source>
</evidence>
<evidence type="ECO:0000259" key="11">
    <source>
        <dbReference type="PROSITE" id="PS50089"/>
    </source>
</evidence>
<keyword evidence="7" id="KW-0805">Transcription regulation</keyword>
<dbReference type="AlphaFoldDB" id="A0A1E3PE31"/>
<dbReference type="InterPro" id="IPR036867">
    <property type="entry name" value="R3H_dom_sf"/>
</dbReference>
<dbReference type="GO" id="GO:0008270">
    <property type="term" value="F:zinc ion binding"/>
    <property type="evidence" value="ECO:0007669"/>
    <property type="project" value="UniProtKB-KW"/>
</dbReference>
<dbReference type="InterPro" id="IPR001374">
    <property type="entry name" value="R3H_dom"/>
</dbReference>
<dbReference type="SMART" id="SM00393">
    <property type="entry name" value="R3H"/>
    <property type="match status" value="1"/>
</dbReference>
<dbReference type="CDD" id="cd06008">
    <property type="entry name" value="NF-X1-zinc-finger"/>
    <property type="match status" value="5"/>
</dbReference>